<sequence length="567" mass="62442">MDRTIWASQDRLLEQIDRRLVGTPVQRPPPYLESVLTKVVPAITSPPNVQESESATPIREFECNRGCRCPCHATKAYKLKFSLLRSAVGSFEVAYRCSKTPRSACQDRNCQRFGIVDAGFRDIVVVYTVPDWLARVTLSIFATSNLNGGPQMTIRVINRRPSDLLGAAGCVQSGDTAAVKWLLRTRQVSIYDVFGGDYRSLLWMAVWDRHIDIVKLLLQAGADPFAEMTASYRPPIQLVFTRWLAGSQIDEEIARLFPISEYLDRLEYSSLHLAILDILHLDLAQVLQDPSYAANIDAVGLNGLAPLHLAAIRGNVAATKHLLRFGATPDITDHQNRTPLQLSCAHAKLPVTRLLLRAGASPTKREEYGMIALHAAAGCPNKARTDDILSGLALLLQYGADINDRNYHGHTPLLSAVMGTTAAVEFLICHGADLNNRDKDGDVPLADAIMSLKYDTAALLLKSGADVAVYNNNGVGLLHFLASGADVEMMRVFTRSGRMAGKVSTAVKNNRGKTPMRLFTERQPPPSEELKKAWEELLENVEGGETSDWSDEGDEEFFDAEETVKAC</sequence>
<name>A0AAJ0B0G3_9PEZI</name>
<dbReference type="SUPFAM" id="SSF48403">
    <property type="entry name" value="Ankyrin repeat"/>
    <property type="match status" value="1"/>
</dbReference>
<dbReference type="SMART" id="SM00248">
    <property type="entry name" value="ANK"/>
    <property type="match status" value="7"/>
</dbReference>
<gene>
    <name evidence="5" type="ORF">QBC47DRAFT_311988</name>
</gene>
<reference evidence="5" key="1">
    <citation type="submission" date="2023-06" db="EMBL/GenBank/DDBJ databases">
        <title>Genome-scale phylogeny and comparative genomics of the fungal order Sordariales.</title>
        <authorList>
            <consortium name="Lawrence Berkeley National Laboratory"/>
            <person name="Hensen N."/>
            <person name="Bonometti L."/>
            <person name="Westerberg I."/>
            <person name="Brannstrom I.O."/>
            <person name="Guillou S."/>
            <person name="Cros-Aarteil S."/>
            <person name="Calhoun S."/>
            <person name="Haridas S."/>
            <person name="Kuo A."/>
            <person name="Mondo S."/>
            <person name="Pangilinan J."/>
            <person name="Riley R."/>
            <person name="Labutti K."/>
            <person name="Andreopoulos B."/>
            <person name="Lipzen A."/>
            <person name="Chen C."/>
            <person name="Yanf M."/>
            <person name="Daum C."/>
            <person name="Ng V."/>
            <person name="Clum A."/>
            <person name="Steindorff A."/>
            <person name="Ohm R."/>
            <person name="Martin F."/>
            <person name="Silar P."/>
            <person name="Natvig D."/>
            <person name="Lalanne C."/>
            <person name="Gautier V."/>
            <person name="Ament-Velasquez S.L."/>
            <person name="Kruys A."/>
            <person name="Hutchinson M.I."/>
            <person name="Powell A.J."/>
            <person name="Barry K."/>
            <person name="Miller A.N."/>
            <person name="Grigoriev I.V."/>
            <person name="Debuchy R."/>
            <person name="Gladieux P."/>
            <person name="Thoren M.H."/>
            <person name="Johannesson H."/>
        </authorList>
    </citation>
    <scope>NUCLEOTIDE SEQUENCE</scope>
    <source>
        <strain evidence="5">PSN4</strain>
    </source>
</reference>
<evidence type="ECO:0000256" key="4">
    <source>
        <dbReference type="SAM" id="MobiDB-lite"/>
    </source>
</evidence>
<dbReference type="EMBL" id="MU839859">
    <property type="protein sequence ID" value="KAK1749408.1"/>
    <property type="molecule type" value="Genomic_DNA"/>
</dbReference>
<evidence type="ECO:0000256" key="1">
    <source>
        <dbReference type="ARBA" id="ARBA00022737"/>
    </source>
</evidence>
<keyword evidence="6" id="KW-1185">Reference proteome</keyword>
<organism evidence="5 6">
    <name type="scientific">Echria macrotheca</name>
    <dbReference type="NCBI Taxonomy" id="438768"/>
    <lineage>
        <taxon>Eukaryota</taxon>
        <taxon>Fungi</taxon>
        <taxon>Dikarya</taxon>
        <taxon>Ascomycota</taxon>
        <taxon>Pezizomycotina</taxon>
        <taxon>Sordariomycetes</taxon>
        <taxon>Sordariomycetidae</taxon>
        <taxon>Sordariales</taxon>
        <taxon>Schizotheciaceae</taxon>
        <taxon>Echria</taxon>
    </lineage>
</organism>
<evidence type="ECO:0000256" key="3">
    <source>
        <dbReference type="PROSITE-ProRule" id="PRU00023"/>
    </source>
</evidence>
<feature type="repeat" description="ANK" evidence="3">
    <location>
        <begin position="440"/>
        <end position="472"/>
    </location>
</feature>
<dbReference type="InterPro" id="IPR002110">
    <property type="entry name" value="Ankyrin_rpt"/>
</dbReference>
<evidence type="ECO:0000313" key="6">
    <source>
        <dbReference type="Proteomes" id="UP001239445"/>
    </source>
</evidence>
<feature type="repeat" description="ANK" evidence="3">
    <location>
        <begin position="335"/>
        <end position="367"/>
    </location>
</feature>
<dbReference type="AlphaFoldDB" id="A0AAJ0B0G3"/>
<proteinExistence type="predicted"/>
<dbReference type="Proteomes" id="UP001239445">
    <property type="component" value="Unassembled WGS sequence"/>
</dbReference>
<dbReference type="Gene3D" id="1.25.40.20">
    <property type="entry name" value="Ankyrin repeat-containing domain"/>
    <property type="match status" value="1"/>
</dbReference>
<feature type="repeat" description="ANK" evidence="3">
    <location>
        <begin position="302"/>
        <end position="334"/>
    </location>
</feature>
<dbReference type="Pfam" id="PF12796">
    <property type="entry name" value="Ank_2"/>
    <property type="match status" value="2"/>
</dbReference>
<evidence type="ECO:0000256" key="2">
    <source>
        <dbReference type="ARBA" id="ARBA00023043"/>
    </source>
</evidence>
<protein>
    <submittedName>
        <fullName evidence="5">Ankyrin repeat-containing domain protein</fullName>
    </submittedName>
</protein>
<evidence type="ECO:0000313" key="5">
    <source>
        <dbReference type="EMBL" id="KAK1749408.1"/>
    </source>
</evidence>
<keyword evidence="1" id="KW-0677">Repeat</keyword>
<dbReference type="PROSITE" id="PS50088">
    <property type="entry name" value="ANK_REPEAT"/>
    <property type="match status" value="3"/>
</dbReference>
<feature type="region of interest" description="Disordered" evidence="4">
    <location>
        <begin position="541"/>
        <end position="567"/>
    </location>
</feature>
<dbReference type="PANTHER" id="PTHR24173">
    <property type="entry name" value="ANKYRIN REPEAT CONTAINING"/>
    <property type="match status" value="1"/>
</dbReference>
<dbReference type="PROSITE" id="PS50297">
    <property type="entry name" value="ANK_REP_REGION"/>
    <property type="match status" value="1"/>
</dbReference>
<accession>A0AAJ0B0G3</accession>
<keyword evidence="2 3" id="KW-0040">ANK repeat</keyword>
<dbReference type="Pfam" id="PF00023">
    <property type="entry name" value="Ank"/>
    <property type="match status" value="1"/>
</dbReference>
<feature type="compositionally biased region" description="Acidic residues" evidence="4">
    <location>
        <begin position="548"/>
        <end position="561"/>
    </location>
</feature>
<dbReference type="PRINTS" id="PR01415">
    <property type="entry name" value="ANKYRIN"/>
</dbReference>
<dbReference type="PANTHER" id="PTHR24173:SF74">
    <property type="entry name" value="ANKYRIN REPEAT DOMAIN-CONTAINING PROTEIN 16"/>
    <property type="match status" value="1"/>
</dbReference>
<comment type="caution">
    <text evidence="5">The sequence shown here is derived from an EMBL/GenBank/DDBJ whole genome shotgun (WGS) entry which is preliminary data.</text>
</comment>
<dbReference type="InterPro" id="IPR036770">
    <property type="entry name" value="Ankyrin_rpt-contain_sf"/>
</dbReference>